<feature type="domain" description="NAC" evidence="7">
    <location>
        <begin position="414"/>
        <end position="578"/>
    </location>
</feature>
<keyword evidence="5" id="KW-0539">Nucleus</keyword>
<feature type="region of interest" description="Disordered" evidence="6">
    <location>
        <begin position="1"/>
        <end position="31"/>
    </location>
</feature>
<keyword evidence="2" id="KW-0805">Transcription regulation</keyword>
<evidence type="ECO:0000313" key="9">
    <source>
        <dbReference type="Proteomes" id="UP001187471"/>
    </source>
</evidence>
<evidence type="ECO:0000256" key="5">
    <source>
        <dbReference type="ARBA" id="ARBA00023242"/>
    </source>
</evidence>
<evidence type="ECO:0000256" key="2">
    <source>
        <dbReference type="ARBA" id="ARBA00023015"/>
    </source>
</evidence>
<protein>
    <recommendedName>
        <fullName evidence="7">NAC domain-containing protein</fullName>
    </recommendedName>
</protein>
<gene>
    <name evidence="8" type="ORF">RJ640_005020</name>
</gene>
<comment type="subcellular location">
    <subcellularLocation>
        <location evidence="1">Nucleus</location>
    </subcellularLocation>
</comment>
<name>A0AA88U616_9ASTE</name>
<feature type="region of interest" description="Disordered" evidence="6">
    <location>
        <begin position="311"/>
        <end position="417"/>
    </location>
</feature>
<evidence type="ECO:0000256" key="4">
    <source>
        <dbReference type="ARBA" id="ARBA00023163"/>
    </source>
</evidence>
<sequence length="697" mass="78936">MDPDMKKSITSSIDQTDYRQDDREDDVPLPGFRFHPTDEELVGFYLRRKVEKRPISIELIKQIDIYKYDPWDLPKASNVGDKECYFFCRRGRKYRNSIRPNRVTGSGFWKATGIDRPIYGTSGGGGGSDCIGLKKSLVYYRGSAGKGTKTDWMMHEFRLPPDDHNKTTKQLDHAITIAQEAEVWTLCRIIKRSATYRKSVPDWKELYAKRNSASLDSSSKTCSIESDNGLAYISFRAPGTNEKKPFTSQINDTNQLFTDQLSSTSQAPSTASYSSFASPDVNEFLKHGDWDELSSIVGFVADPFFANSPVNRAGHSSKGGTPKLQASAPRQRRRWATQGRKASEWRRTTAGCARHRRGCNPAVKSTTATAPKELRQEEVCNPRPASNRGVGERVRKDDSTNSLNRKEDDEGQVQLPGFRFHPTDEELVAFYLRRKVEKRPISIELIKQIDIYKYDPWDLPKASNVGDKEWYFFCRRGRKYRNSIRPNRVTGSGFWKATGIDRPIYGTSAGGAAPSCIGLKKSLVYYRGSAGKGTKTDWMMHEFRLPPDDNNKSTKHLDRAKAIPQEAEVWTLCRILKRTMSARRSAPDWREVVAKRNNQVLDASSKTCSVESENRQGYISFRAPAKSALNISETNQLLRDRQLISTSTIQAPSDTTAMSYSSSFSSPEVNEYFLKHGDWDELRSLVEFAAADIPFFT</sequence>
<dbReference type="InterPro" id="IPR036093">
    <property type="entry name" value="NAC_dom_sf"/>
</dbReference>
<evidence type="ECO:0000256" key="6">
    <source>
        <dbReference type="SAM" id="MobiDB-lite"/>
    </source>
</evidence>
<dbReference type="GO" id="GO:0006355">
    <property type="term" value="P:regulation of DNA-templated transcription"/>
    <property type="evidence" value="ECO:0007669"/>
    <property type="project" value="InterPro"/>
</dbReference>
<feature type="domain" description="NAC" evidence="7">
    <location>
        <begin position="28"/>
        <end position="192"/>
    </location>
</feature>
<reference evidence="8" key="1">
    <citation type="submission" date="2022-12" db="EMBL/GenBank/DDBJ databases">
        <title>Draft genome assemblies for two species of Escallonia (Escalloniales).</title>
        <authorList>
            <person name="Chanderbali A."/>
            <person name="Dervinis C."/>
            <person name="Anghel I."/>
            <person name="Soltis D."/>
            <person name="Soltis P."/>
            <person name="Zapata F."/>
        </authorList>
    </citation>
    <scope>NUCLEOTIDE SEQUENCE</scope>
    <source>
        <strain evidence="8">UCBG92.1500</strain>
        <tissue evidence="8">Leaf</tissue>
    </source>
</reference>
<dbReference type="GO" id="GO:0099402">
    <property type="term" value="P:plant organ development"/>
    <property type="evidence" value="ECO:0007669"/>
    <property type="project" value="UniProtKB-ARBA"/>
</dbReference>
<dbReference type="Proteomes" id="UP001187471">
    <property type="component" value="Unassembled WGS sequence"/>
</dbReference>
<evidence type="ECO:0000313" key="8">
    <source>
        <dbReference type="EMBL" id="KAK2972000.1"/>
    </source>
</evidence>
<accession>A0AA88U616</accession>
<keyword evidence="4" id="KW-0804">Transcription</keyword>
<dbReference type="GO" id="GO:0003677">
    <property type="term" value="F:DNA binding"/>
    <property type="evidence" value="ECO:0007669"/>
    <property type="project" value="UniProtKB-KW"/>
</dbReference>
<dbReference type="InterPro" id="IPR003441">
    <property type="entry name" value="NAC-dom"/>
</dbReference>
<evidence type="ECO:0000256" key="1">
    <source>
        <dbReference type="ARBA" id="ARBA00004123"/>
    </source>
</evidence>
<dbReference type="PANTHER" id="PTHR31744">
    <property type="entry name" value="PROTEIN CUP-SHAPED COTYLEDON 2-RELATED"/>
    <property type="match status" value="1"/>
</dbReference>
<dbReference type="GO" id="GO:0005634">
    <property type="term" value="C:nucleus"/>
    <property type="evidence" value="ECO:0007669"/>
    <property type="project" value="UniProtKB-SubCell"/>
</dbReference>
<keyword evidence="9" id="KW-1185">Reference proteome</keyword>
<dbReference type="PANTHER" id="PTHR31744:SF65">
    <property type="entry name" value="TRANSCRIPTION FACTOR JUNGBRUNNEN 1"/>
    <property type="match status" value="1"/>
</dbReference>
<dbReference type="FunFam" id="2.170.150.80:FF:000007">
    <property type="entry name" value="NAC domain-containing protein 35"/>
    <property type="match status" value="2"/>
</dbReference>
<comment type="caution">
    <text evidence="8">The sequence shown here is derived from an EMBL/GenBank/DDBJ whole genome shotgun (WGS) entry which is preliminary data.</text>
</comment>
<evidence type="ECO:0000256" key="3">
    <source>
        <dbReference type="ARBA" id="ARBA00023125"/>
    </source>
</evidence>
<dbReference type="AlphaFoldDB" id="A0AA88U616"/>
<dbReference type="Pfam" id="PF02365">
    <property type="entry name" value="NAM"/>
    <property type="match status" value="2"/>
</dbReference>
<evidence type="ECO:0000259" key="7">
    <source>
        <dbReference type="PROSITE" id="PS51005"/>
    </source>
</evidence>
<feature type="compositionally biased region" description="Basic and acidic residues" evidence="6">
    <location>
        <begin position="390"/>
        <end position="408"/>
    </location>
</feature>
<proteinExistence type="predicted"/>
<dbReference type="PROSITE" id="PS51005">
    <property type="entry name" value="NAC"/>
    <property type="match status" value="2"/>
</dbReference>
<dbReference type="SUPFAM" id="SSF101941">
    <property type="entry name" value="NAC domain"/>
    <property type="match status" value="2"/>
</dbReference>
<organism evidence="8 9">
    <name type="scientific">Escallonia rubra</name>
    <dbReference type="NCBI Taxonomy" id="112253"/>
    <lineage>
        <taxon>Eukaryota</taxon>
        <taxon>Viridiplantae</taxon>
        <taxon>Streptophyta</taxon>
        <taxon>Embryophyta</taxon>
        <taxon>Tracheophyta</taxon>
        <taxon>Spermatophyta</taxon>
        <taxon>Magnoliopsida</taxon>
        <taxon>eudicotyledons</taxon>
        <taxon>Gunneridae</taxon>
        <taxon>Pentapetalae</taxon>
        <taxon>asterids</taxon>
        <taxon>campanulids</taxon>
        <taxon>Escalloniales</taxon>
        <taxon>Escalloniaceae</taxon>
        <taxon>Escallonia</taxon>
    </lineage>
</organism>
<dbReference type="EMBL" id="JAVXUO010002540">
    <property type="protein sequence ID" value="KAK2972000.1"/>
    <property type="molecule type" value="Genomic_DNA"/>
</dbReference>
<dbReference type="Gene3D" id="2.170.150.80">
    <property type="entry name" value="NAC domain"/>
    <property type="match status" value="2"/>
</dbReference>
<keyword evidence="3" id="KW-0238">DNA-binding</keyword>